<evidence type="ECO:0000313" key="2">
    <source>
        <dbReference type="EMBL" id="MPC71027.1"/>
    </source>
</evidence>
<protein>
    <submittedName>
        <fullName evidence="2">Uncharacterized protein</fullName>
    </submittedName>
</protein>
<feature type="region of interest" description="Disordered" evidence="1">
    <location>
        <begin position="1"/>
        <end position="22"/>
    </location>
</feature>
<name>A0A5B7HP74_PORTR</name>
<organism evidence="2 3">
    <name type="scientific">Portunus trituberculatus</name>
    <name type="common">Swimming crab</name>
    <name type="synonym">Neptunus trituberculatus</name>
    <dbReference type="NCBI Taxonomy" id="210409"/>
    <lineage>
        <taxon>Eukaryota</taxon>
        <taxon>Metazoa</taxon>
        <taxon>Ecdysozoa</taxon>
        <taxon>Arthropoda</taxon>
        <taxon>Crustacea</taxon>
        <taxon>Multicrustacea</taxon>
        <taxon>Malacostraca</taxon>
        <taxon>Eumalacostraca</taxon>
        <taxon>Eucarida</taxon>
        <taxon>Decapoda</taxon>
        <taxon>Pleocyemata</taxon>
        <taxon>Brachyura</taxon>
        <taxon>Eubrachyura</taxon>
        <taxon>Portunoidea</taxon>
        <taxon>Portunidae</taxon>
        <taxon>Portuninae</taxon>
        <taxon>Portunus</taxon>
    </lineage>
</organism>
<feature type="compositionally biased region" description="Basic and acidic residues" evidence="1">
    <location>
        <begin position="89"/>
        <end position="99"/>
    </location>
</feature>
<feature type="region of interest" description="Disordered" evidence="1">
    <location>
        <begin position="65"/>
        <end position="99"/>
    </location>
</feature>
<gene>
    <name evidence="2" type="ORF">E2C01_065296</name>
</gene>
<comment type="caution">
    <text evidence="2">The sequence shown here is derived from an EMBL/GenBank/DDBJ whole genome shotgun (WGS) entry which is preliminary data.</text>
</comment>
<sequence length="99" mass="11079">MMIYTRRQQRHALPNSSVDHPQDTRGLRLILLKHLSEFIERQQGHETVAPLEALLAVGELSTDRGHFGTRTHEAGSLPRYGPCTPRPPAGDDLKPNFTA</sequence>
<keyword evidence="3" id="KW-1185">Reference proteome</keyword>
<evidence type="ECO:0000313" key="3">
    <source>
        <dbReference type="Proteomes" id="UP000324222"/>
    </source>
</evidence>
<accession>A0A5B7HP74</accession>
<dbReference type="EMBL" id="VSRR010032169">
    <property type="protein sequence ID" value="MPC71027.1"/>
    <property type="molecule type" value="Genomic_DNA"/>
</dbReference>
<dbReference type="Proteomes" id="UP000324222">
    <property type="component" value="Unassembled WGS sequence"/>
</dbReference>
<evidence type="ECO:0000256" key="1">
    <source>
        <dbReference type="SAM" id="MobiDB-lite"/>
    </source>
</evidence>
<dbReference type="AlphaFoldDB" id="A0A5B7HP74"/>
<proteinExistence type="predicted"/>
<reference evidence="2 3" key="1">
    <citation type="submission" date="2019-05" db="EMBL/GenBank/DDBJ databases">
        <title>Another draft genome of Portunus trituberculatus and its Hox gene families provides insights of decapod evolution.</title>
        <authorList>
            <person name="Jeong J.-H."/>
            <person name="Song I."/>
            <person name="Kim S."/>
            <person name="Choi T."/>
            <person name="Kim D."/>
            <person name="Ryu S."/>
            <person name="Kim W."/>
        </authorList>
    </citation>
    <scope>NUCLEOTIDE SEQUENCE [LARGE SCALE GENOMIC DNA]</scope>
    <source>
        <tissue evidence="2">Muscle</tissue>
    </source>
</reference>